<reference evidence="1" key="1">
    <citation type="journal article" date="2025" name="Int. J. Syst. Evol. Microbiol.">
        <title>Streptomyces citrinus sp. nov., with yellow diffusible pigment.</title>
        <authorList>
            <person name="He Y."/>
            <person name="Yang E."/>
            <person name="Xu J."/>
            <person name="Sun Y."/>
            <person name="Sun L."/>
        </authorList>
    </citation>
    <scope>NUCLEOTIDE SEQUENCE</scope>
    <source>
        <strain evidence="1">Q6</strain>
    </source>
</reference>
<gene>
    <name evidence="1" type="ORF">V2W30_19345</name>
</gene>
<dbReference type="EMBL" id="CP146022">
    <property type="protein sequence ID" value="WWQ65263.1"/>
    <property type="molecule type" value="Genomic_DNA"/>
</dbReference>
<sequence length="309" mass="32576">MTLDDLRVFVAVCRAGSLSAVARDLSRTQSAVSQHVKRLEKEVGIGLLERHARGVVPTPAGRVLRAAAADGIGAIDQALRRLGDLARGEGGSVRVTTGATSVRHFMAEAIVTFRRTHPQVSLEFQTVSSSRACFEALAAHDLDLAWITMGPPERGIELHPVLELPWVLAVPASDPELAAKPHVEPADLAASAQLILPPEHSTSRAHLDERFTELGIADALAAGTGIADWDTAVHLAELGLGHAVVPDLPGLRGPGHRDLTLVPVPCLPPLQVGWAVRRWSALSPVARAFADTVARSGDVTAHGGGADRS</sequence>
<dbReference type="Proteomes" id="UP001432251">
    <property type="component" value="Chromosome"/>
</dbReference>
<name>A0ACD5AHD0_9ACTN</name>
<evidence type="ECO:0000313" key="2">
    <source>
        <dbReference type="Proteomes" id="UP001432251"/>
    </source>
</evidence>
<proteinExistence type="predicted"/>
<evidence type="ECO:0000313" key="1">
    <source>
        <dbReference type="EMBL" id="WWQ65263.1"/>
    </source>
</evidence>
<keyword evidence="2" id="KW-1185">Reference proteome</keyword>
<protein>
    <submittedName>
        <fullName evidence="1">LysR family transcriptional regulator</fullName>
    </submittedName>
</protein>
<accession>A0ACD5AHD0</accession>
<organism evidence="1 2">
    <name type="scientific">Streptomyces citrinus</name>
    <dbReference type="NCBI Taxonomy" id="3118173"/>
    <lineage>
        <taxon>Bacteria</taxon>
        <taxon>Bacillati</taxon>
        <taxon>Actinomycetota</taxon>
        <taxon>Actinomycetes</taxon>
        <taxon>Kitasatosporales</taxon>
        <taxon>Streptomycetaceae</taxon>
        <taxon>Streptomyces</taxon>
    </lineage>
</organism>